<dbReference type="InterPro" id="IPR036390">
    <property type="entry name" value="WH_DNA-bd_sf"/>
</dbReference>
<comment type="caution">
    <text evidence="6">The sequence shown here is derived from an EMBL/GenBank/DDBJ whole genome shotgun (WGS) entry which is preliminary data.</text>
</comment>
<dbReference type="Gene3D" id="1.10.10.10">
    <property type="entry name" value="Winged helix-like DNA-binding domain superfamily/Winged helix DNA-binding domain"/>
    <property type="match status" value="1"/>
</dbReference>
<reference evidence="6 7" key="1">
    <citation type="submission" date="2021-01" db="EMBL/GenBank/DDBJ databases">
        <title>Actinoplanes sp. nov. LDG1-06 isolated from lichen.</title>
        <authorList>
            <person name="Saeng-In P."/>
            <person name="Phongsopitanun W."/>
            <person name="Kanchanasin P."/>
            <person name="Yuki M."/>
            <person name="Kudo T."/>
            <person name="Ohkuma M."/>
            <person name="Tanasupawat S."/>
        </authorList>
    </citation>
    <scope>NUCLEOTIDE SEQUENCE [LARGE SCALE GENOMIC DNA]</scope>
    <source>
        <strain evidence="6 7">LDG1-06</strain>
    </source>
</reference>
<dbReference type="Pfam" id="PF01638">
    <property type="entry name" value="HxlR"/>
    <property type="match status" value="1"/>
</dbReference>
<dbReference type="RefSeq" id="WP_203382064.1">
    <property type="nucleotide sequence ID" value="NZ_JAENHP010000022.1"/>
</dbReference>
<keyword evidence="3" id="KW-0804">Transcription</keyword>
<evidence type="ECO:0000259" key="5">
    <source>
        <dbReference type="PROSITE" id="PS51118"/>
    </source>
</evidence>
<evidence type="ECO:0000256" key="2">
    <source>
        <dbReference type="ARBA" id="ARBA00023125"/>
    </source>
</evidence>
<dbReference type="InterPro" id="IPR036388">
    <property type="entry name" value="WH-like_DNA-bd_sf"/>
</dbReference>
<evidence type="ECO:0000256" key="4">
    <source>
        <dbReference type="SAM" id="MobiDB-lite"/>
    </source>
</evidence>
<keyword evidence="7" id="KW-1185">Reference proteome</keyword>
<gene>
    <name evidence="6" type="ORF">JIG36_41215</name>
</gene>
<proteinExistence type="predicted"/>
<dbReference type="PANTHER" id="PTHR33204">
    <property type="entry name" value="TRANSCRIPTIONAL REGULATOR, MARR FAMILY"/>
    <property type="match status" value="1"/>
</dbReference>
<dbReference type="InterPro" id="IPR002577">
    <property type="entry name" value="HTH_HxlR"/>
</dbReference>
<organism evidence="6 7">
    <name type="scientific">Paractinoplanes ovalisporus</name>
    <dbReference type="NCBI Taxonomy" id="2810368"/>
    <lineage>
        <taxon>Bacteria</taxon>
        <taxon>Bacillati</taxon>
        <taxon>Actinomycetota</taxon>
        <taxon>Actinomycetes</taxon>
        <taxon>Micromonosporales</taxon>
        <taxon>Micromonosporaceae</taxon>
        <taxon>Paractinoplanes</taxon>
    </lineage>
</organism>
<dbReference type="PANTHER" id="PTHR33204:SF37">
    <property type="entry name" value="HTH-TYPE TRANSCRIPTIONAL REGULATOR YODB"/>
    <property type="match status" value="1"/>
</dbReference>
<dbReference type="EMBL" id="JAENHP010000022">
    <property type="protein sequence ID" value="MBM2621941.1"/>
    <property type="molecule type" value="Genomic_DNA"/>
</dbReference>
<accession>A0ABS2AQ23</accession>
<dbReference type="PROSITE" id="PS51118">
    <property type="entry name" value="HTH_HXLR"/>
    <property type="match status" value="1"/>
</dbReference>
<feature type="compositionally biased region" description="Basic and acidic residues" evidence="4">
    <location>
        <begin position="133"/>
        <end position="157"/>
    </location>
</feature>
<evidence type="ECO:0000256" key="1">
    <source>
        <dbReference type="ARBA" id="ARBA00023015"/>
    </source>
</evidence>
<protein>
    <submittedName>
        <fullName evidence="6">Helix-turn-helix transcriptional regulator</fullName>
    </submittedName>
</protein>
<name>A0ABS2AQ23_9ACTN</name>
<feature type="compositionally biased region" description="Low complexity" evidence="4">
    <location>
        <begin position="114"/>
        <end position="132"/>
    </location>
</feature>
<dbReference type="SUPFAM" id="SSF46785">
    <property type="entry name" value="Winged helix' DNA-binding domain"/>
    <property type="match status" value="1"/>
</dbReference>
<evidence type="ECO:0000313" key="6">
    <source>
        <dbReference type="EMBL" id="MBM2621941.1"/>
    </source>
</evidence>
<feature type="domain" description="HTH hxlR-type" evidence="5">
    <location>
        <begin position="13"/>
        <end position="111"/>
    </location>
</feature>
<sequence>MRNLRGQVFLADCPTRLAVEIITEKWAVIVLFALSLGPQRPGEMADLIGGISGKVLTQTLRRLQGYGLVERHAYAEAPPRVEYSLTDLGQTLVEPIKMLTDWARDNGEAIVDFQEQQESGQEQRESSQAQRESGQEQRESGQEQRESSSAKRDDRDS</sequence>
<keyword evidence="1" id="KW-0805">Transcription regulation</keyword>
<evidence type="ECO:0000256" key="3">
    <source>
        <dbReference type="ARBA" id="ARBA00023163"/>
    </source>
</evidence>
<keyword evidence="2" id="KW-0238">DNA-binding</keyword>
<evidence type="ECO:0000313" key="7">
    <source>
        <dbReference type="Proteomes" id="UP000632138"/>
    </source>
</evidence>
<dbReference type="Proteomes" id="UP000632138">
    <property type="component" value="Unassembled WGS sequence"/>
</dbReference>
<feature type="region of interest" description="Disordered" evidence="4">
    <location>
        <begin position="109"/>
        <end position="157"/>
    </location>
</feature>